<proteinExistence type="predicted"/>
<evidence type="ECO:0000313" key="1">
    <source>
        <dbReference type="EMBL" id="QJA68412.1"/>
    </source>
</evidence>
<evidence type="ECO:0000313" key="2">
    <source>
        <dbReference type="EMBL" id="QJA96153.1"/>
    </source>
</evidence>
<name>A0A6M3JH73_9ZZZZ</name>
<dbReference type="EMBL" id="MT143375">
    <property type="protein sequence ID" value="QJA96153.1"/>
    <property type="molecule type" value="Genomic_DNA"/>
</dbReference>
<reference evidence="1" key="1">
    <citation type="submission" date="2020-03" db="EMBL/GenBank/DDBJ databases">
        <title>The deep terrestrial virosphere.</title>
        <authorList>
            <person name="Holmfeldt K."/>
            <person name="Nilsson E."/>
            <person name="Simone D."/>
            <person name="Lopez-Fernandez M."/>
            <person name="Wu X."/>
            <person name="de Brujin I."/>
            <person name="Lundin D."/>
            <person name="Andersson A."/>
            <person name="Bertilsson S."/>
            <person name="Dopson M."/>
        </authorList>
    </citation>
    <scope>NUCLEOTIDE SEQUENCE</scope>
    <source>
        <strain evidence="1">MM415A06797</strain>
        <strain evidence="2">MM415B04916</strain>
    </source>
</reference>
<accession>A0A6M3JH73</accession>
<protein>
    <submittedName>
        <fullName evidence="1">Uncharacterized protein</fullName>
    </submittedName>
</protein>
<gene>
    <name evidence="1" type="ORF">MM415A06797_0002</name>
    <name evidence="2" type="ORF">MM415B04916_0002</name>
</gene>
<dbReference type="EMBL" id="MT141615">
    <property type="protein sequence ID" value="QJA68412.1"/>
    <property type="molecule type" value="Genomic_DNA"/>
</dbReference>
<dbReference type="AlphaFoldDB" id="A0A6M3JH73"/>
<sequence length="85" mass="9707">MIPKHSFVRDLLGRYDMPGIVTDTYEVDGQCNYRVAWPGRSSAHWEGPEALAPVEDAPVMAVFELLYDDCYPLGRAEQTWRKQSC</sequence>
<organism evidence="1">
    <name type="scientific">viral metagenome</name>
    <dbReference type="NCBI Taxonomy" id="1070528"/>
    <lineage>
        <taxon>unclassified sequences</taxon>
        <taxon>metagenomes</taxon>
        <taxon>organismal metagenomes</taxon>
    </lineage>
</organism>